<protein>
    <submittedName>
        <fullName evidence="2">F-box domain-containing protein</fullName>
    </submittedName>
</protein>
<proteinExistence type="predicted"/>
<name>A0A7E4VLX8_PANRE</name>
<evidence type="ECO:0000313" key="2">
    <source>
        <dbReference type="WBParaSite" id="Pan_g22553.t1"/>
    </source>
</evidence>
<dbReference type="Proteomes" id="UP000492821">
    <property type="component" value="Unassembled WGS sequence"/>
</dbReference>
<accession>A0A7E4VLX8</accession>
<evidence type="ECO:0000313" key="1">
    <source>
        <dbReference type="Proteomes" id="UP000492821"/>
    </source>
</evidence>
<organism evidence="1 2">
    <name type="scientific">Panagrellus redivivus</name>
    <name type="common">Microworm</name>
    <dbReference type="NCBI Taxonomy" id="6233"/>
    <lineage>
        <taxon>Eukaryota</taxon>
        <taxon>Metazoa</taxon>
        <taxon>Ecdysozoa</taxon>
        <taxon>Nematoda</taxon>
        <taxon>Chromadorea</taxon>
        <taxon>Rhabditida</taxon>
        <taxon>Tylenchina</taxon>
        <taxon>Panagrolaimomorpha</taxon>
        <taxon>Panagrolaimoidea</taxon>
        <taxon>Panagrolaimidae</taxon>
        <taxon>Panagrellus</taxon>
    </lineage>
</organism>
<dbReference type="WBParaSite" id="Pan_g22553.t1">
    <property type="protein sequence ID" value="Pan_g22553.t1"/>
    <property type="gene ID" value="Pan_g22553"/>
</dbReference>
<keyword evidence="1" id="KW-1185">Reference proteome</keyword>
<sequence>MNISNISLNDLPYSIAQRMVDLMPPQILPKFREITAETKFLTKRRVTIVKKLLIESGEFLKQKKSFIVQKYLNINFTSVADGDQVVPFLSGEYRAMFLSGKYTWRQAMQLCHPKVETCEWYGKMELAEYDHDEFIQNLCRLFVTRCINIYFFQSTVFCAKLVNAVTKLKENAHVPYLFREVEVLRNEINGLIYIECHHQHR</sequence>
<dbReference type="AlphaFoldDB" id="A0A7E4VLX8"/>
<reference evidence="1" key="1">
    <citation type="journal article" date="2013" name="Genetics">
        <title>The draft genome and transcriptome of Panagrellus redivivus are shaped by the harsh demands of a free-living lifestyle.</title>
        <authorList>
            <person name="Srinivasan J."/>
            <person name="Dillman A.R."/>
            <person name="Macchietto M.G."/>
            <person name="Heikkinen L."/>
            <person name="Lakso M."/>
            <person name="Fracchia K.M."/>
            <person name="Antoshechkin I."/>
            <person name="Mortazavi A."/>
            <person name="Wong G."/>
            <person name="Sternberg P.W."/>
        </authorList>
    </citation>
    <scope>NUCLEOTIDE SEQUENCE [LARGE SCALE GENOMIC DNA]</scope>
    <source>
        <strain evidence="1">MT8872</strain>
    </source>
</reference>
<reference evidence="2" key="2">
    <citation type="submission" date="2020-10" db="UniProtKB">
        <authorList>
            <consortium name="WormBaseParasite"/>
        </authorList>
    </citation>
    <scope>IDENTIFICATION</scope>
</reference>